<dbReference type="PROSITE" id="PS51851">
    <property type="entry name" value="KARI_C"/>
    <property type="match status" value="1"/>
</dbReference>
<keyword evidence="5 12" id="KW-0028">Amino-acid biosynthesis</keyword>
<dbReference type="Proteomes" id="UP001177140">
    <property type="component" value="Unassembled WGS sequence"/>
</dbReference>
<sequence>MITLAGNEEGIVRGGRDLFHLLPEAFRGIKQIGIVGWSYQGLAQAQSLRASLVEAKSDIVVKIGLRKRSDFYVEARSAGFTEETGTLGDIYETLVESDLVLLLNSDAAQAYNYEEILSHMKPASILGLSHGYILGHLQTQGVYLRRNISVIAVCPKGIGPSRKRMTNGAGTNASFAVYQDVDGRATDVALGWSVALVSPFTFATTLESEYKSNIFGQWGILFGAVRGIAESLFKWYSEKGMAEDLAYKNTVECITGNVSRIISTEGMLSVYNSLSAQGKIDFCTAYNASYHPFMDILYECYEDVASGLEIRSVLLAGCRTNEKDGLPAFSMGKIDQTKIWRVGEKVRATRPEGDLGAVHPFTAGVFLALLMAQVQVLRMKGHSYLEIISECVIEAVDVFCPYMHTHGVSSVDDNCSTMARLESRKWAPRFHYALTQQALVAVDCNTPFGQELISNFLSDPVHGAIKVCAQLRPTDAPGKADFAQVDSN</sequence>
<comment type="similarity">
    <text evidence="4 12">Belongs to the ketol-acid reductoisomerase family.</text>
</comment>
<evidence type="ECO:0000256" key="10">
    <source>
        <dbReference type="ARBA" id="ARBA00030209"/>
    </source>
</evidence>
<evidence type="ECO:0000256" key="6">
    <source>
        <dbReference type="ARBA" id="ARBA00022723"/>
    </source>
</evidence>
<dbReference type="SUPFAM" id="SSF51735">
    <property type="entry name" value="NAD(P)-binding Rossmann-fold domains"/>
    <property type="match status" value="1"/>
</dbReference>
<evidence type="ECO:0000256" key="7">
    <source>
        <dbReference type="ARBA" id="ARBA00022842"/>
    </source>
</evidence>
<keyword evidence="6" id="KW-0479">Metal-binding</keyword>
<dbReference type="GO" id="GO:0046872">
    <property type="term" value="F:metal ion binding"/>
    <property type="evidence" value="ECO:0007669"/>
    <property type="project" value="UniProtKB-KW"/>
</dbReference>
<dbReference type="InterPro" id="IPR013328">
    <property type="entry name" value="6PGD_dom2"/>
</dbReference>
<dbReference type="FunFam" id="1.10.1040.10:FF:000015">
    <property type="entry name" value="Ketol-acid reductoisomerase"/>
    <property type="match status" value="1"/>
</dbReference>
<evidence type="ECO:0000256" key="2">
    <source>
        <dbReference type="ARBA" id="ARBA00004864"/>
    </source>
</evidence>
<keyword evidence="8 12" id="KW-0560">Oxidoreductase</keyword>
<evidence type="ECO:0000256" key="12">
    <source>
        <dbReference type="PROSITE-ProRule" id="PRU01198"/>
    </source>
</evidence>
<dbReference type="EMBL" id="JAJJMA010308797">
    <property type="protein sequence ID" value="MCL7048839.1"/>
    <property type="molecule type" value="Genomic_DNA"/>
</dbReference>
<dbReference type="PROSITE" id="PS51850">
    <property type="entry name" value="KARI_N"/>
    <property type="match status" value="1"/>
</dbReference>
<dbReference type="GO" id="GO:0009507">
    <property type="term" value="C:chloroplast"/>
    <property type="evidence" value="ECO:0007669"/>
    <property type="project" value="TreeGrafter"/>
</dbReference>
<dbReference type="SUPFAM" id="SSF48179">
    <property type="entry name" value="6-phosphogluconate dehydrogenase C-terminal domain-like"/>
    <property type="match status" value="1"/>
</dbReference>
<proteinExistence type="inferred from homology"/>
<gene>
    <name evidence="15" type="ORF">MKW94_009418</name>
</gene>
<organism evidence="15 16">
    <name type="scientific">Papaver nudicaule</name>
    <name type="common">Iceland poppy</name>
    <dbReference type="NCBI Taxonomy" id="74823"/>
    <lineage>
        <taxon>Eukaryota</taxon>
        <taxon>Viridiplantae</taxon>
        <taxon>Streptophyta</taxon>
        <taxon>Embryophyta</taxon>
        <taxon>Tracheophyta</taxon>
        <taxon>Spermatophyta</taxon>
        <taxon>Magnoliopsida</taxon>
        <taxon>Ranunculales</taxon>
        <taxon>Papaveraceae</taxon>
        <taxon>Papaveroideae</taxon>
        <taxon>Papaver</taxon>
    </lineage>
</organism>
<dbReference type="InterPro" id="IPR008927">
    <property type="entry name" value="6-PGluconate_DH-like_C_sf"/>
</dbReference>
<evidence type="ECO:0000256" key="4">
    <source>
        <dbReference type="ARBA" id="ARBA00010318"/>
    </source>
</evidence>
<keyword evidence="9 12" id="KW-0100">Branched-chain amino acid biosynthesis</keyword>
<comment type="pathway">
    <text evidence="2">Amino-acid biosynthesis; L-valine biosynthesis; L-valine from pyruvate: step 2/4.</text>
</comment>
<feature type="domain" description="KARI C-terminal knotted" evidence="14">
    <location>
        <begin position="205"/>
        <end position="353"/>
    </location>
</feature>
<dbReference type="Pfam" id="PF07991">
    <property type="entry name" value="KARI_N"/>
    <property type="match status" value="1"/>
</dbReference>
<dbReference type="Gene3D" id="1.10.1040.10">
    <property type="entry name" value="N-(1-d-carboxylethyl)-l-norvaline Dehydrogenase, domain 2"/>
    <property type="match status" value="1"/>
</dbReference>
<name>A0AA42B2L4_PAPNU</name>
<evidence type="ECO:0000256" key="8">
    <source>
        <dbReference type="ARBA" id="ARBA00023002"/>
    </source>
</evidence>
<comment type="cofactor">
    <cofactor evidence="1">
        <name>Mg(2+)</name>
        <dbReference type="ChEBI" id="CHEBI:18420"/>
    </cofactor>
</comment>
<dbReference type="AlphaFoldDB" id="A0AA42B2L4"/>
<evidence type="ECO:0000313" key="16">
    <source>
        <dbReference type="Proteomes" id="UP001177140"/>
    </source>
</evidence>
<dbReference type="Gene3D" id="3.40.50.720">
    <property type="entry name" value="NAD(P)-binding Rossmann-like Domain"/>
    <property type="match status" value="1"/>
</dbReference>
<evidence type="ECO:0000259" key="13">
    <source>
        <dbReference type="PROSITE" id="PS51850"/>
    </source>
</evidence>
<keyword evidence="7" id="KW-0460">Magnesium</keyword>
<dbReference type="InterPro" id="IPR013023">
    <property type="entry name" value="KARI"/>
</dbReference>
<keyword evidence="16" id="KW-1185">Reference proteome</keyword>
<dbReference type="PANTHER" id="PTHR21371">
    <property type="entry name" value="KETOL-ACID REDUCTOISOMERASE, MITOCHONDRIAL"/>
    <property type="match status" value="1"/>
</dbReference>
<evidence type="ECO:0000259" key="14">
    <source>
        <dbReference type="PROSITE" id="PS51851"/>
    </source>
</evidence>
<dbReference type="GO" id="GO:0004455">
    <property type="term" value="F:ketol-acid reductoisomerase activity"/>
    <property type="evidence" value="ECO:0007669"/>
    <property type="project" value="UniProtKB-UniRule"/>
</dbReference>
<comment type="caution">
    <text evidence="15">The sequence shown here is derived from an EMBL/GenBank/DDBJ whole genome shotgun (WGS) entry which is preliminary data.</text>
</comment>
<dbReference type="InterPro" id="IPR036291">
    <property type="entry name" value="NAD(P)-bd_dom_sf"/>
</dbReference>
<comment type="caution">
    <text evidence="12">Lacks conserved residue(s) required for the propagation of feature annotation.</text>
</comment>
<evidence type="ECO:0000256" key="11">
    <source>
        <dbReference type="ARBA" id="ARBA00030593"/>
    </source>
</evidence>
<reference evidence="15" key="1">
    <citation type="submission" date="2022-03" db="EMBL/GenBank/DDBJ databases">
        <title>A functionally conserved STORR gene fusion in Papaver species that diverged 16.8 million years ago.</title>
        <authorList>
            <person name="Catania T."/>
        </authorList>
    </citation>
    <scope>NUCLEOTIDE SEQUENCE</scope>
    <source>
        <strain evidence="15">S-191538</strain>
    </source>
</reference>
<accession>A0AA42B2L4</accession>
<dbReference type="GO" id="GO:0005739">
    <property type="term" value="C:mitochondrion"/>
    <property type="evidence" value="ECO:0007669"/>
    <property type="project" value="TreeGrafter"/>
</dbReference>
<dbReference type="GO" id="GO:0009099">
    <property type="term" value="P:L-valine biosynthetic process"/>
    <property type="evidence" value="ECO:0007669"/>
    <property type="project" value="UniProtKB-UniRule"/>
</dbReference>
<evidence type="ECO:0000313" key="15">
    <source>
        <dbReference type="EMBL" id="MCL7048839.1"/>
    </source>
</evidence>
<dbReference type="Pfam" id="PF01450">
    <property type="entry name" value="KARI_C"/>
    <property type="match status" value="1"/>
</dbReference>
<protein>
    <recommendedName>
        <fullName evidence="11">Acetohydroxy-acid reductoisomerase</fullName>
    </recommendedName>
    <alternativeName>
        <fullName evidence="10">Alpha-keto-beta-hydroxylacyl reductoisomerase</fullName>
    </alternativeName>
</protein>
<dbReference type="GO" id="GO:0009097">
    <property type="term" value="P:isoleucine biosynthetic process"/>
    <property type="evidence" value="ECO:0007669"/>
    <property type="project" value="UniProtKB-UniRule"/>
</dbReference>
<evidence type="ECO:0000256" key="3">
    <source>
        <dbReference type="ARBA" id="ARBA00004885"/>
    </source>
</evidence>
<dbReference type="InterPro" id="IPR000506">
    <property type="entry name" value="KARI_C"/>
</dbReference>
<evidence type="ECO:0000256" key="5">
    <source>
        <dbReference type="ARBA" id="ARBA00022605"/>
    </source>
</evidence>
<evidence type="ECO:0000256" key="9">
    <source>
        <dbReference type="ARBA" id="ARBA00023304"/>
    </source>
</evidence>
<dbReference type="InterPro" id="IPR013116">
    <property type="entry name" value="KARI_N"/>
</dbReference>
<comment type="pathway">
    <text evidence="3">Amino-acid biosynthesis; L-isoleucine biosynthesis; L-isoleucine from 2-oxobutanoate: step 2/4.</text>
</comment>
<dbReference type="PANTHER" id="PTHR21371:SF1">
    <property type="entry name" value="KETOL-ACID REDUCTOISOMERASE, MITOCHONDRIAL"/>
    <property type="match status" value="1"/>
</dbReference>
<feature type="domain" description="KARI N-terminal Rossmann" evidence="13">
    <location>
        <begin position="12"/>
        <end position="208"/>
    </location>
</feature>
<evidence type="ECO:0000256" key="1">
    <source>
        <dbReference type="ARBA" id="ARBA00001946"/>
    </source>
</evidence>